<protein>
    <recommendedName>
        <fullName evidence="4">C-type cytochrome biogenesis protein CcmI</fullName>
    </recommendedName>
</protein>
<keyword evidence="1" id="KW-0472">Membrane</keyword>
<evidence type="ECO:0000313" key="2">
    <source>
        <dbReference type="EMBL" id="MCA9754188.1"/>
    </source>
</evidence>
<comment type="caution">
    <text evidence="2">The sequence shown here is derived from an EMBL/GenBank/DDBJ whole genome shotgun (WGS) entry which is preliminary data.</text>
</comment>
<dbReference type="AlphaFoldDB" id="A0A956NA73"/>
<reference evidence="2" key="2">
    <citation type="journal article" date="2021" name="Microbiome">
        <title>Successional dynamics and alternative stable states in a saline activated sludge microbial community over 9 years.</title>
        <authorList>
            <person name="Wang Y."/>
            <person name="Ye J."/>
            <person name="Ju F."/>
            <person name="Liu L."/>
            <person name="Boyd J.A."/>
            <person name="Deng Y."/>
            <person name="Parks D.H."/>
            <person name="Jiang X."/>
            <person name="Yin X."/>
            <person name="Woodcroft B.J."/>
            <person name="Tyson G.W."/>
            <person name="Hugenholtz P."/>
            <person name="Polz M.F."/>
            <person name="Zhang T."/>
        </authorList>
    </citation>
    <scope>NUCLEOTIDE SEQUENCE</scope>
    <source>
        <strain evidence="2">HKST-UBA02</strain>
    </source>
</reference>
<dbReference type="Proteomes" id="UP000739538">
    <property type="component" value="Unassembled WGS sequence"/>
</dbReference>
<reference evidence="2" key="1">
    <citation type="submission" date="2020-04" db="EMBL/GenBank/DDBJ databases">
        <authorList>
            <person name="Zhang T."/>
        </authorList>
    </citation>
    <scope>NUCLEOTIDE SEQUENCE</scope>
    <source>
        <strain evidence="2">HKST-UBA02</strain>
    </source>
</reference>
<evidence type="ECO:0000313" key="3">
    <source>
        <dbReference type="Proteomes" id="UP000739538"/>
    </source>
</evidence>
<organism evidence="2 3">
    <name type="scientific">Eiseniibacteriota bacterium</name>
    <dbReference type="NCBI Taxonomy" id="2212470"/>
    <lineage>
        <taxon>Bacteria</taxon>
        <taxon>Candidatus Eiseniibacteriota</taxon>
    </lineage>
</organism>
<evidence type="ECO:0008006" key="4">
    <source>
        <dbReference type="Google" id="ProtNLM"/>
    </source>
</evidence>
<name>A0A956NA73_UNCEI</name>
<sequence length="121" mass="13624">MGPDQIAPIILFAVLVAGGLYFILRPLGSAQSRERARAEGRRVRLLERKAALVQLLRDIEFDKRTGKLSEDDYVAAKEEAEAQALEVMLEIESLEGPWTTDRVESEIASMRLRLESRGRNV</sequence>
<accession>A0A956NA73</accession>
<keyword evidence="1" id="KW-1133">Transmembrane helix</keyword>
<gene>
    <name evidence="2" type="ORF">KDA27_00180</name>
</gene>
<keyword evidence="1" id="KW-0812">Transmembrane</keyword>
<feature type="transmembrane region" description="Helical" evidence="1">
    <location>
        <begin position="6"/>
        <end position="24"/>
    </location>
</feature>
<proteinExistence type="predicted"/>
<evidence type="ECO:0000256" key="1">
    <source>
        <dbReference type="SAM" id="Phobius"/>
    </source>
</evidence>
<dbReference type="EMBL" id="JAGQHS010000001">
    <property type="protein sequence ID" value="MCA9754188.1"/>
    <property type="molecule type" value="Genomic_DNA"/>
</dbReference>